<dbReference type="Proteomes" id="UP001469553">
    <property type="component" value="Unassembled WGS sequence"/>
</dbReference>
<comment type="caution">
    <text evidence="1">The sequence shown here is derived from an EMBL/GenBank/DDBJ whole genome shotgun (WGS) entry which is preliminary data.</text>
</comment>
<accession>A0ABV1A6N6</accession>
<dbReference type="EMBL" id="JAHRIP010085202">
    <property type="protein sequence ID" value="MEQ2314219.1"/>
    <property type="molecule type" value="Genomic_DNA"/>
</dbReference>
<keyword evidence="2" id="KW-1185">Reference proteome</keyword>
<sequence>MINRYRESWLDHTVPQAQLHQEPWQYQPGLRHLGYLYLITLRQSPGFPSSCFPYHALASVGNNSLPLLPPVLQL</sequence>
<evidence type="ECO:0000313" key="1">
    <source>
        <dbReference type="EMBL" id="MEQ2314219.1"/>
    </source>
</evidence>
<gene>
    <name evidence="1" type="ORF">AMECASPLE_009892</name>
</gene>
<organism evidence="1 2">
    <name type="scientific">Ameca splendens</name>
    <dbReference type="NCBI Taxonomy" id="208324"/>
    <lineage>
        <taxon>Eukaryota</taxon>
        <taxon>Metazoa</taxon>
        <taxon>Chordata</taxon>
        <taxon>Craniata</taxon>
        <taxon>Vertebrata</taxon>
        <taxon>Euteleostomi</taxon>
        <taxon>Actinopterygii</taxon>
        <taxon>Neopterygii</taxon>
        <taxon>Teleostei</taxon>
        <taxon>Neoteleostei</taxon>
        <taxon>Acanthomorphata</taxon>
        <taxon>Ovalentaria</taxon>
        <taxon>Atherinomorphae</taxon>
        <taxon>Cyprinodontiformes</taxon>
        <taxon>Goodeidae</taxon>
        <taxon>Ameca</taxon>
    </lineage>
</organism>
<name>A0ABV1A6N6_9TELE</name>
<evidence type="ECO:0000313" key="2">
    <source>
        <dbReference type="Proteomes" id="UP001469553"/>
    </source>
</evidence>
<proteinExistence type="predicted"/>
<protein>
    <submittedName>
        <fullName evidence="1">Uncharacterized protein</fullName>
    </submittedName>
</protein>
<reference evidence="1 2" key="1">
    <citation type="submission" date="2021-06" db="EMBL/GenBank/DDBJ databases">
        <authorList>
            <person name="Palmer J.M."/>
        </authorList>
    </citation>
    <scope>NUCLEOTIDE SEQUENCE [LARGE SCALE GENOMIC DNA]</scope>
    <source>
        <strain evidence="1 2">AS_MEX2019</strain>
        <tissue evidence="1">Muscle</tissue>
    </source>
</reference>